<dbReference type="Gene3D" id="3.80.10.10">
    <property type="entry name" value="Ribonuclease Inhibitor"/>
    <property type="match status" value="1"/>
</dbReference>
<name>A0AA88DI30_FICCA</name>
<evidence type="ECO:0000313" key="1">
    <source>
        <dbReference type="EMBL" id="GMN43269.1"/>
    </source>
</evidence>
<evidence type="ECO:0000313" key="2">
    <source>
        <dbReference type="Proteomes" id="UP001187192"/>
    </source>
</evidence>
<reference evidence="1" key="1">
    <citation type="submission" date="2023-07" db="EMBL/GenBank/DDBJ databases">
        <title>draft genome sequence of fig (Ficus carica).</title>
        <authorList>
            <person name="Takahashi T."/>
            <person name="Nishimura K."/>
        </authorList>
    </citation>
    <scope>NUCLEOTIDE SEQUENCE</scope>
</reference>
<comment type="caution">
    <text evidence="1">The sequence shown here is derived from an EMBL/GenBank/DDBJ whole genome shotgun (WGS) entry which is preliminary data.</text>
</comment>
<organism evidence="1 2">
    <name type="scientific">Ficus carica</name>
    <name type="common">Common fig</name>
    <dbReference type="NCBI Taxonomy" id="3494"/>
    <lineage>
        <taxon>Eukaryota</taxon>
        <taxon>Viridiplantae</taxon>
        <taxon>Streptophyta</taxon>
        <taxon>Embryophyta</taxon>
        <taxon>Tracheophyta</taxon>
        <taxon>Spermatophyta</taxon>
        <taxon>Magnoliopsida</taxon>
        <taxon>eudicotyledons</taxon>
        <taxon>Gunneridae</taxon>
        <taxon>Pentapetalae</taxon>
        <taxon>rosids</taxon>
        <taxon>fabids</taxon>
        <taxon>Rosales</taxon>
        <taxon>Moraceae</taxon>
        <taxon>Ficeae</taxon>
        <taxon>Ficus</taxon>
    </lineage>
</organism>
<dbReference type="AlphaFoldDB" id="A0AA88DI30"/>
<dbReference type="EMBL" id="BTGU01000016">
    <property type="protein sequence ID" value="GMN43269.1"/>
    <property type="molecule type" value="Genomic_DNA"/>
</dbReference>
<dbReference type="SUPFAM" id="SSF52047">
    <property type="entry name" value="RNI-like"/>
    <property type="match status" value="1"/>
</dbReference>
<dbReference type="Proteomes" id="UP001187192">
    <property type="component" value="Unassembled WGS sequence"/>
</dbReference>
<gene>
    <name evidence="1" type="ORF">TIFTF001_012471</name>
</gene>
<proteinExistence type="predicted"/>
<sequence>MHNLVKLKQLRTLVISKLIAEFTRTLCASIEQMNKLEFLYLISASDDDILDLQTISYPPRFLRCLAYEGKELHVEEGGFPKLKLLEMRKLNGLNGLRIDDGALPLLEKLRLGPSPLVKEIPHDIKHLRNLKLLHFYDMPNEFVLKAQPQGSRSGPDYHKVQHIPSVLFGYSVGPWAHDTYQLGESDLLERLQN</sequence>
<protein>
    <submittedName>
        <fullName evidence="1">Uncharacterized protein</fullName>
    </submittedName>
</protein>
<dbReference type="InterPro" id="IPR032675">
    <property type="entry name" value="LRR_dom_sf"/>
</dbReference>
<keyword evidence="2" id="KW-1185">Reference proteome</keyword>
<accession>A0AA88DI30</accession>